<dbReference type="EMBL" id="JAUTXY010000004">
    <property type="protein sequence ID" value="MEE2057873.1"/>
    <property type="molecule type" value="Genomic_DNA"/>
</dbReference>
<accession>A0ABU7L8K1</accession>
<keyword evidence="4" id="KW-1185">Reference proteome</keyword>
<reference evidence="3 4" key="1">
    <citation type="submission" date="2023-07" db="EMBL/GenBank/DDBJ databases">
        <authorList>
            <person name="Girao M."/>
            <person name="Carvalho M.F."/>
        </authorList>
    </citation>
    <scope>NUCLEOTIDE SEQUENCE [LARGE SCALE GENOMIC DNA]</scope>
    <source>
        <strain evidence="3 4">YIM65754</strain>
    </source>
</reference>
<evidence type="ECO:0000313" key="4">
    <source>
        <dbReference type="Proteomes" id="UP001336020"/>
    </source>
</evidence>
<evidence type="ECO:0000259" key="2">
    <source>
        <dbReference type="Pfam" id="PF07853"/>
    </source>
</evidence>
<keyword evidence="1" id="KW-0812">Transmembrane</keyword>
<dbReference type="InterPro" id="IPR012867">
    <property type="entry name" value="DUF1648"/>
</dbReference>
<keyword evidence="1" id="KW-1133">Transmembrane helix</keyword>
<comment type="caution">
    <text evidence="3">The sequence shown here is derived from an EMBL/GenBank/DDBJ whole genome shotgun (WGS) entry which is preliminary data.</text>
</comment>
<feature type="domain" description="DUF1648" evidence="2">
    <location>
        <begin position="23"/>
        <end position="67"/>
    </location>
</feature>
<dbReference type="Pfam" id="PF07853">
    <property type="entry name" value="DUF1648"/>
    <property type="match status" value="1"/>
</dbReference>
<dbReference type="Proteomes" id="UP001336020">
    <property type="component" value="Unassembled WGS sequence"/>
</dbReference>
<feature type="transmembrane region" description="Helical" evidence="1">
    <location>
        <begin position="185"/>
        <end position="203"/>
    </location>
</feature>
<evidence type="ECO:0000256" key="1">
    <source>
        <dbReference type="SAM" id="Phobius"/>
    </source>
</evidence>
<feature type="transmembrane region" description="Helical" evidence="1">
    <location>
        <begin position="124"/>
        <end position="144"/>
    </location>
</feature>
<keyword evidence="1" id="KW-0472">Membrane</keyword>
<proteinExistence type="predicted"/>
<evidence type="ECO:0000313" key="3">
    <source>
        <dbReference type="EMBL" id="MEE2057873.1"/>
    </source>
</evidence>
<feature type="transmembrane region" description="Helical" evidence="1">
    <location>
        <begin position="60"/>
        <end position="80"/>
    </location>
</feature>
<feature type="transmembrane region" description="Helical" evidence="1">
    <location>
        <begin position="92"/>
        <end position="112"/>
    </location>
</feature>
<sequence length="319" mass="33985">MTSRRTIDPAGAVFGLAIPLLCALAVLILTAAWEPRLPAEVASHWSGSTPDSFTNPMTGAWTMALLIALVGGGCCAIAALAQAQLMMRRYMLVIGLAVTFLMATLYVATLTVQLDVSDPSDAPFPAWSLGLGMCVGIAVGWLGASLLRDYRERPPATTTPDPSLPRGSVALPIVDQVGTGRPTTAVLALLVLVPVIIVCLLMGSWWPMAIAIPSCFLILSLLRFTVRVDEQGVSVRNLGASALDYDLDEIIGAKVTETRPFQDWGGWGMRIKRPNRYGLVTNTGPALVITTESGHELTITTDRAEEMAGAINTLADRRA</sequence>
<protein>
    <submittedName>
        <fullName evidence="3">DUF1648 domain-containing protein</fullName>
    </submittedName>
</protein>
<organism evidence="3 4">
    <name type="scientific">Rhodococcus artemisiae</name>
    <dbReference type="NCBI Taxonomy" id="714159"/>
    <lineage>
        <taxon>Bacteria</taxon>
        <taxon>Bacillati</taxon>
        <taxon>Actinomycetota</taxon>
        <taxon>Actinomycetes</taxon>
        <taxon>Mycobacteriales</taxon>
        <taxon>Nocardiaceae</taxon>
        <taxon>Rhodococcus</taxon>
    </lineage>
</organism>
<dbReference type="RefSeq" id="WP_330133124.1">
    <property type="nucleotide sequence ID" value="NZ_JAUTXY010000004.1"/>
</dbReference>
<feature type="transmembrane region" description="Helical" evidence="1">
    <location>
        <begin position="12"/>
        <end position="33"/>
    </location>
</feature>
<gene>
    <name evidence="3" type="ORF">Q7514_10095</name>
</gene>
<name>A0ABU7L8K1_9NOCA</name>